<dbReference type="GO" id="GO:0005524">
    <property type="term" value="F:ATP binding"/>
    <property type="evidence" value="ECO:0007669"/>
    <property type="project" value="UniProtKB-KW"/>
</dbReference>
<sequence length="561" mass="64788">MERVTETKLSLEALRQMKSHGRTASPTLIGAIEQIVNRAIETHLDEPFYSEAAPFLDYLGNRMALDCEQALVFALFMEQSTDNRIQISDFARMVGCRTVRVISMMAAADELVKRRLIRRVRKEDCLFYSVPMAVVTAVKEDRLYEPEPIDHLTSEQLFDRMGQIFDEAEEDNSHLLEDLDELVEANLQLPFCQQTRAYDLNKVERLLFYVFCHRFVNLDDDLIGSHNWLEYFNRRVAFGLKSQLNADRLSLQTQGVIEPCNEEGMGDRRYYHLTARAKELLFGDLCLVEQQAKRPNDLLDSATLAPRELFYNPSVERQVDRLDELLLPEHFTGIQQRLEAGGLRKGFACLFYGAPGTGKTETVYQLARRTGRNLMVVDVAQIKSCWVGESEKNIRKAFERYRAYVKEAERAPILLFNEADAVLGIRQEGASRAVEKMENSLQNIILQEMEQLDGIMIATTNLTQNLDRAFERRFLYKIEFERPDAAVKSRIWRSMIPTLDERTAATLAERYDFSGGQIENIARKRTVEMILRGVEPTMEELDEFCRNEQLGNRAKRRRIGF</sequence>
<reference evidence="5 6" key="1">
    <citation type="submission" date="2010-03" db="EMBL/GenBank/DDBJ databases">
        <title>The genome sequence of Alistipes shahii WAL 8301.</title>
        <authorList>
            <consortium name="metaHIT consortium -- http://www.metahit.eu/"/>
            <person name="Pajon A."/>
            <person name="Turner K."/>
            <person name="Parkhill J."/>
        </authorList>
    </citation>
    <scope>NUCLEOTIDE SEQUENCE [LARGE SCALE GENOMIC DNA]</scope>
    <source>
        <strain evidence="5 6">WAL 8301</strain>
    </source>
</reference>
<name>D4IK75_9BACT</name>
<dbReference type="SUPFAM" id="SSF52540">
    <property type="entry name" value="P-loop containing nucleoside triphosphate hydrolases"/>
    <property type="match status" value="1"/>
</dbReference>
<organism evidence="5 6">
    <name type="scientific">Alistipes shahii WAL 8301</name>
    <dbReference type="NCBI Taxonomy" id="717959"/>
    <lineage>
        <taxon>Bacteria</taxon>
        <taxon>Pseudomonadati</taxon>
        <taxon>Bacteroidota</taxon>
        <taxon>Bacteroidia</taxon>
        <taxon>Bacteroidales</taxon>
        <taxon>Rikenellaceae</taxon>
        <taxon>Alistipes</taxon>
    </lineage>
</organism>
<keyword evidence="3" id="KW-0067">ATP-binding</keyword>
<dbReference type="Pfam" id="PF00004">
    <property type="entry name" value="AAA"/>
    <property type="match status" value="1"/>
</dbReference>
<dbReference type="AlphaFoldDB" id="D4IK75"/>
<keyword evidence="6" id="KW-1185">Reference proteome</keyword>
<evidence type="ECO:0000313" key="6">
    <source>
        <dbReference type="Proteomes" id="UP000008794"/>
    </source>
</evidence>
<evidence type="ECO:0000313" key="5">
    <source>
        <dbReference type="EMBL" id="CBK63337.1"/>
    </source>
</evidence>
<dbReference type="Gene3D" id="3.40.50.300">
    <property type="entry name" value="P-loop containing nucleotide triphosphate hydrolases"/>
    <property type="match status" value="1"/>
</dbReference>
<dbReference type="InterPro" id="IPR027417">
    <property type="entry name" value="P-loop_NTPase"/>
</dbReference>
<dbReference type="GeneID" id="92757902"/>
<evidence type="ECO:0000256" key="2">
    <source>
        <dbReference type="ARBA" id="ARBA00022741"/>
    </source>
</evidence>
<evidence type="ECO:0000256" key="3">
    <source>
        <dbReference type="ARBA" id="ARBA00022840"/>
    </source>
</evidence>
<dbReference type="InterPro" id="IPR050221">
    <property type="entry name" value="26S_Proteasome_ATPase"/>
</dbReference>
<dbReference type="PATRIC" id="fig|717959.3.peg.2325"/>
<dbReference type="GO" id="GO:0016887">
    <property type="term" value="F:ATP hydrolysis activity"/>
    <property type="evidence" value="ECO:0007669"/>
    <property type="project" value="InterPro"/>
</dbReference>
<dbReference type="KEGG" id="ash:AL1_07650"/>
<evidence type="ECO:0000256" key="1">
    <source>
        <dbReference type="ARBA" id="ARBA00006914"/>
    </source>
</evidence>
<dbReference type="InterPro" id="IPR003593">
    <property type="entry name" value="AAA+_ATPase"/>
</dbReference>
<dbReference type="CDD" id="cd19481">
    <property type="entry name" value="RecA-like_protease"/>
    <property type="match status" value="1"/>
</dbReference>
<comment type="similarity">
    <text evidence="1">Belongs to the AAA ATPase family.</text>
</comment>
<reference evidence="5 6" key="2">
    <citation type="submission" date="2010-03" db="EMBL/GenBank/DDBJ databases">
        <authorList>
            <person name="Pajon A."/>
        </authorList>
    </citation>
    <scope>NUCLEOTIDE SEQUENCE [LARGE SCALE GENOMIC DNA]</scope>
    <source>
        <strain evidence="5 6">WAL 8301</strain>
    </source>
</reference>
<dbReference type="PANTHER" id="PTHR23073">
    <property type="entry name" value="26S PROTEASOME REGULATORY SUBUNIT"/>
    <property type="match status" value="1"/>
</dbReference>
<protein>
    <submittedName>
        <fullName evidence="5">ATPases of the AAA+ class</fullName>
    </submittedName>
</protein>
<dbReference type="SMART" id="SM00382">
    <property type="entry name" value="AAA"/>
    <property type="match status" value="1"/>
</dbReference>
<gene>
    <name evidence="5" type="ORF">AL1_07650</name>
</gene>
<evidence type="ECO:0000259" key="4">
    <source>
        <dbReference type="SMART" id="SM00382"/>
    </source>
</evidence>
<keyword evidence="2" id="KW-0547">Nucleotide-binding</keyword>
<dbReference type="STRING" id="717959.AL1_07650"/>
<dbReference type="InterPro" id="IPR003959">
    <property type="entry name" value="ATPase_AAA_core"/>
</dbReference>
<dbReference type="RefSeq" id="WP_015546272.1">
    <property type="nucleotide sequence ID" value="NC_021030.1"/>
</dbReference>
<feature type="domain" description="AAA+ ATPase" evidence="4">
    <location>
        <begin position="345"/>
        <end position="484"/>
    </location>
</feature>
<accession>D4IK75</accession>
<proteinExistence type="inferred from homology"/>
<dbReference type="EMBL" id="FP929032">
    <property type="protein sequence ID" value="CBK63337.1"/>
    <property type="molecule type" value="Genomic_DNA"/>
</dbReference>
<dbReference type="HOGENOM" id="CLU_022187_0_0_10"/>
<dbReference type="Proteomes" id="UP000008794">
    <property type="component" value="Chromosome"/>
</dbReference>